<feature type="non-terminal residue" evidence="1">
    <location>
        <position position="45"/>
    </location>
</feature>
<evidence type="ECO:0000313" key="1">
    <source>
        <dbReference type="EMBL" id="GBN31850.1"/>
    </source>
</evidence>
<dbReference type="AlphaFoldDB" id="A0A4Y2MZS3"/>
<comment type="caution">
    <text evidence="1">The sequence shown here is derived from an EMBL/GenBank/DDBJ whole genome shotgun (WGS) entry which is preliminary data.</text>
</comment>
<accession>A0A4Y2MZS3</accession>
<evidence type="ECO:0000313" key="2">
    <source>
        <dbReference type="Proteomes" id="UP000499080"/>
    </source>
</evidence>
<protein>
    <submittedName>
        <fullName evidence="1">Uncharacterized protein</fullName>
    </submittedName>
</protein>
<dbReference type="Proteomes" id="UP000499080">
    <property type="component" value="Unassembled WGS sequence"/>
</dbReference>
<organism evidence="1 2">
    <name type="scientific">Araneus ventricosus</name>
    <name type="common">Orbweaver spider</name>
    <name type="synonym">Epeira ventricosa</name>
    <dbReference type="NCBI Taxonomy" id="182803"/>
    <lineage>
        <taxon>Eukaryota</taxon>
        <taxon>Metazoa</taxon>
        <taxon>Ecdysozoa</taxon>
        <taxon>Arthropoda</taxon>
        <taxon>Chelicerata</taxon>
        <taxon>Arachnida</taxon>
        <taxon>Araneae</taxon>
        <taxon>Araneomorphae</taxon>
        <taxon>Entelegynae</taxon>
        <taxon>Araneoidea</taxon>
        <taxon>Araneidae</taxon>
        <taxon>Araneus</taxon>
    </lineage>
</organism>
<dbReference type="EMBL" id="BGPR01206693">
    <property type="protein sequence ID" value="GBN31850.1"/>
    <property type="molecule type" value="Genomic_DNA"/>
</dbReference>
<name>A0A4Y2MZS3_ARAVE</name>
<gene>
    <name evidence="1" type="ORF">AVEN_51558_1</name>
</gene>
<reference evidence="1 2" key="1">
    <citation type="journal article" date="2019" name="Sci. Rep.">
        <title>Orb-weaving spider Araneus ventricosus genome elucidates the spidroin gene catalogue.</title>
        <authorList>
            <person name="Kono N."/>
            <person name="Nakamura H."/>
            <person name="Ohtoshi R."/>
            <person name="Moran D.A.P."/>
            <person name="Shinohara A."/>
            <person name="Yoshida Y."/>
            <person name="Fujiwara M."/>
            <person name="Mori M."/>
            <person name="Tomita M."/>
            <person name="Arakawa K."/>
        </authorList>
    </citation>
    <scope>NUCLEOTIDE SEQUENCE [LARGE SCALE GENOMIC DNA]</scope>
</reference>
<keyword evidence="2" id="KW-1185">Reference proteome</keyword>
<proteinExistence type="predicted"/>
<sequence>MYIDVPRTLNDSRCDSPSTEAGVLIAIIGHGPTAPDGGTYYHQKE</sequence>